<dbReference type="Pfam" id="PF00623">
    <property type="entry name" value="RNA_pol_Rpb1_2"/>
    <property type="match status" value="1"/>
</dbReference>
<feature type="compositionally biased region" description="Acidic residues" evidence="13">
    <location>
        <begin position="1455"/>
        <end position="1470"/>
    </location>
</feature>
<feature type="region of interest" description="Disordered" evidence="13">
    <location>
        <begin position="811"/>
        <end position="850"/>
    </location>
</feature>
<dbReference type="Gene3D" id="1.10.132.30">
    <property type="match status" value="1"/>
</dbReference>
<dbReference type="InterPro" id="IPR044893">
    <property type="entry name" value="RNA_pol_Rpb1_clamp_domain"/>
</dbReference>
<evidence type="ECO:0000256" key="10">
    <source>
        <dbReference type="ARBA" id="ARBA00023163"/>
    </source>
</evidence>
<dbReference type="Gene3D" id="6.10.250.2940">
    <property type="match status" value="1"/>
</dbReference>
<dbReference type="InterPro" id="IPR007081">
    <property type="entry name" value="RNA_pol_Rpb1_5"/>
</dbReference>
<dbReference type="CDD" id="cd02735">
    <property type="entry name" value="RNAP_I_Rpa1_C"/>
    <property type="match status" value="1"/>
</dbReference>
<comment type="subcellular location">
    <subcellularLocation>
        <location evidence="1">Nucleus</location>
    </subcellularLocation>
</comment>
<feature type="compositionally biased region" description="Acidic residues" evidence="13">
    <location>
        <begin position="1508"/>
        <end position="1518"/>
    </location>
</feature>
<evidence type="ECO:0000256" key="5">
    <source>
        <dbReference type="ARBA" id="ARBA00022679"/>
    </source>
</evidence>
<keyword evidence="16" id="KW-1185">Reference proteome</keyword>
<feature type="region of interest" description="Disordered" evidence="13">
    <location>
        <begin position="344"/>
        <end position="383"/>
    </location>
</feature>
<keyword evidence="10" id="KW-0804">Transcription</keyword>
<dbReference type="EC" id="2.7.7.6" evidence="3"/>
<dbReference type="Gene3D" id="3.30.1490.180">
    <property type="entry name" value="RNA polymerase ii"/>
    <property type="match status" value="1"/>
</dbReference>
<evidence type="ECO:0000256" key="7">
    <source>
        <dbReference type="ARBA" id="ARBA00022723"/>
    </source>
</evidence>
<dbReference type="Pfam" id="PF04983">
    <property type="entry name" value="RNA_pol_Rpb1_3"/>
    <property type="match status" value="1"/>
</dbReference>
<evidence type="ECO:0000313" key="16">
    <source>
        <dbReference type="Proteomes" id="UP000827721"/>
    </source>
</evidence>
<keyword evidence="9" id="KW-0460">Magnesium</keyword>
<dbReference type="PANTHER" id="PTHR19376">
    <property type="entry name" value="DNA-DIRECTED RNA POLYMERASE"/>
    <property type="match status" value="1"/>
</dbReference>
<evidence type="ECO:0000313" key="15">
    <source>
        <dbReference type="EMBL" id="KAH7572704.1"/>
    </source>
</evidence>
<evidence type="ECO:0000256" key="12">
    <source>
        <dbReference type="ARBA" id="ARBA00048552"/>
    </source>
</evidence>
<dbReference type="InterPro" id="IPR000722">
    <property type="entry name" value="RNA_pol_asu"/>
</dbReference>
<dbReference type="Pfam" id="PF04998">
    <property type="entry name" value="RNA_pol_Rpb1_5"/>
    <property type="match status" value="1"/>
</dbReference>
<feature type="region of interest" description="Disordered" evidence="13">
    <location>
        <begin position="232"/>
        <end position="251"/>
    </location>
</feature>
<dbReference type="Gene3D" id="2.40.40.20">
    <property type="match status" value="1"/>
</dbReference>
<proteinExistence type="inferred from homology"/>
<dbReference type="SUPFAM" id="SSF64484">
    <property type="entry name" value="beta and beta-prime subunits of DNA dependent RNA-polymerase"/>
    <property type="match status" value="1"/>
</dbReference>
<dbReference type="InterPro" id="IPR047107">
    <property type="entry name" value="DNA-dir_RNA_pol1_lsu_C"/>
</dbReference>
<evidence type="ECO:0000256" key="1">
    <source>
        <dbReference type="ARBA" id="ARBA00004123"/>
    </source>
</evidence>
<accession>A0ABQ8I7T7</accession>
<reference evidence="15 16" key="1">
    <citation type="submission" date="2021-02" db="EMBL/GenBank/DDBJ databases">
        <title>Plant Genome Project.</title>
        <authorList>
            <person name="Zhang R.-G."/>
        </authorList>
    </citation>
    <scope>NUCLEOTIDE SEQUENCE [LARGE SCALE GENOMIC DNA]</scope>
    <source>
        <tissue evidence="15">Leaves</tissue>
    </source>
</reference>
<dbReference type="InterPro" id="IPR007066">
    <property type="entry name" value="RNA_pol_Rpb1_3"/>
</dbReference>
<dbReference type="SMART" id="SM00663">
    <property type="entry name" value="RPOLA_N"/>
    <property type="match status" value="1"/>
</dbReference>
<evidence type="ECO:0000259" key="14">
    <source>
        <dbReference type="SMART" id="SM00663"/>
    </source>
</evidence>
<evidence type="ECO:0000256" key="4">
    <source>
        <dbReference type="ARBA" id="ARBA00022478"/>
    </source>
</evidence>
<dbReference type="InterPro" id="IPR038120">
    <property type="entry name" value="Rpb1_funnel_sf"/>
</dbReference>
<protein>
    <recommendedName>
        <fullName evidence="3">DNA-directed RNA polymerase</fullName>
        <ecNumber evidence="3">2.7.7.6</ecNumber>
    </recommendedName>
</protein>
<sequence length="1790" mass="199806">MVQGLCLVSNCNTVVHAVSCSCPKLLFSLSVIFLDTSGHSLVSLHRRSLTRHRRCLSCQSLPPLRRSSPLFALWFVSPPSSHVLAYNRVSSCLYLFCSTVDAIAHWDVTLAPLFLATSAHSFLLEPSLPTRHSSNTNMNQTTEVATQSVEAVWFSFLTDEDVRKHSFLKITEPQLLDRVDRPLPGGLYDPVLGPLDETSPAERSEVEKCVSQLEHIIKGDIVAAKRLDSVSLSESSDPEDSDGSHKSCSTVHSGAQYDNVKHLKPQEWTSLQSAEAKSVLHNFLKIKTNKCKNCKAKNPAISKPTFGWIHMSGMPRAHIRANIIRGYKLGESFADGAGETVHDIEDSSDVDTAETHAPGAVPPEVGDTTKRSHRRGGGRLPADFKNQKDLFSGPLLPSEAKNIVKDLWENEAELCSFISDLQQLGFAKKAGHFIFFLETVLVPPTKFRLPSKGGDSVMEHPQTVLLSKVLQCNIYLGNAHVNKSEHAKTIARWMDLQQSINVVFDGKNATGQGQGDSVSGICQLLEKKEGLFRQKLMGKRVNFACRSVISPDPYLAVNEIGIPPYFALRLTYPERVTPWNVANLRDAIINGSEIHPGATHYVDKLTTMRLPPSRKMRISISRKLPSSRGVVMQPGKDSDYEFEGKTVYRHLRDGDVVLVNRQPTLHKPSIMAHVVRVLKGEKTLRMHYANCSTYNADFDGDEMNVHFPQDEISRAEAYNIVNANNQYVRPSNGDPLRALIQDHIVSAVLLTKKDTFLSRDEVNQLLYSSGVSNSGLSSFSGKPGRKVFIPNSEEEVQTFWPAILKPEPLWTGKQARCNEDKRRDKKKKDHGNSSTNNEMEKDITSKEKEAGGSIKKELNEEKFLIYKNDLVRGVIDKAQFADYGLVHTVQELYGSSTAGILLSALSRLFTVFLQTHGFTCGVDDLLITEKKDKERKKQLEGCEKIGQEIHLKALEHEDDAEIDPIKLQLKIEKSIRGGGEAALAYFDRKMTGALNQYTSTGVINELLSEGLLKPPGKNCISLMTTSGAKGSKVNFQQISSLLGQQELEGKRVPRMASGKTLPSFHPWDWTARAGGFIIDRFLTGLRPQEYYFHCMAGREGLVDTAVKTSRSGYLQRCLIKNLECLKVCYDHSVRDADGSIVQFNYGEDGVDVHQTGFITKFEALAAVRIVPDFLNYCSNKSSLIVYCLFFFFFFFQNQDMIYKKCVNQIDASNGYNMELPSALKDKAEKFIDEFPLKERICSNLMKRQDFLELLKHKFVLSLAQPGEPVGLLAGQSVGEPSTQMTLNTFHLAGRGEMNVTLGIPRLQEILMTASKDIKTPIMTCPLQVGKTEDDAKRLADKLKKITVADIVESMEVSVMPFSVHEGQTCSIFKLKMKLYKPIHYPKHTDISVEDWEETLEVAFVRELEDAIQNHLLLLSKISGIKNFVSGSVSKGSNETDDDISASGSQHKGQNDDDADDEDAEDAEDLGLDVQKQKQQATDEKDYEDDAEEEVKEGASLAGYGSEIDQAENETENDQNENGIENDKAENEIEINKDKTSESLSRLGKTSTPNSSKKKTKSEVKRKKKVKAKLVKKETDRAIYVAATGLHFEIAQNAGKKVYIQSSGRIDQCRVTNCKESQVIYYGKDPKERVKIEPEEKEKVQALHTVGVDFKAFWRLQDFLDVRYIYTNNIQAMLDTYGVEAARETIIREISHVFNSYGISVNIRHLTLIADFMTHSGGYRPMSRLGGIAESISPFSKMTFETASKFIVEAAYYGEVDKLETPSARICLGLPVKMGTGSFELMQKVEV</sequence>
<feature type="compositionally biased region" description="Basic residues" evidence="13">
    <location>
        <begin position="1555"/>
        <end position="1565"/>
    </location>
</feature>
<evidence type="ECO:0000256" key="8">
    <source>
        <dbReference type="ARBA" id="ARBA00022833"/>
    </source>
</evidence>
<keyword evidence="4" id="KW-0240">DNA-directed RNA polymerase</keyword>
<feature type="domain" description="RNA polymerase N-terminal" evidence="14">
    <location>
        <begin position="433"/>
        <end position="751"/>
    </location>
</feature>
<evidence type="ECO:0000256" key="2">
    <source>
        <dbReference type="ARBA" id="ARBA00006460"/>
    </source>
</evidence>
<dbReference type="InterPro" id="IPR045867">
    <property type="entry name" value="DNA-dir_RpoC_beta_prime"/>
</dbReference>
<dbReference type="InterPro" id="IPR042102">
    <property type="entry name" value="RNA_pol_Rpb1_3_sf"/>
</dbReference>
<comment type="similarity">
    <text evidence="2">Belongs to the RNA polymerase beta' chain family.</text>
</comment>
<dbReference type="CDD" id="cd01435">
    <property type="entry name" value="RNAP_I_RPA1_N"/>
    <property type="match status" value="1"/>
</dbReference>
<feature type="compositionally biased region" description="Acidic residues" evidence="13">
    <location>
        <begin position="1484"/>
        <end position="1494"/>
    </location>
</feature>
<dbReference type="Gene3D" id="6.20.50.80">
    <property type="match status" value="1"/>
</dbReference>
<feature type="compositionally biased region" description="Basic and acidic residues" evidence="13">
    <location>
        <begin position="838"/>
        <end position="850"/>
    </location>
</feature>
<keyword evidence="11" id="KW-0539">Nucleus</keyword>
<evidence type="ECO:0000256" key="13">
    <source>
        <dbReference type="SAM" id="MobiDB-lite"/>
    </source>
</evidence>
<dbReference type="EMBL" id="JAFEMO010000003">
    <property type="protein sequence ID" value="KAH7572704.1"/>
    <property type="molecule type" value="Genomic_DNA"/>
</dbReference>
<comment type="catalytic activity">
    <reaction evidence="12">
        <text>RNA(n) + a ribonucleoside 5'-triphosphate = RNA(n+1) + diphosphate</text>
        <dbReference type="Rhea" id="RHEA:21248"/>
        <dbReference type="Rhea" id="RHEA-COMP:14527"/>
        <dbReference type="Rhea" id="RHEA-COMP:17342"/>
        <dbReference type="ChEBI" id="CHEBI:33019"/>
        <dbReference type="ChEBI" id="CHEBI:61557"/>
        <dbReference type="ChEBI" id="CHEBI:140395"/>
        <dbReference type="EC" id="2.7.7.6"/>
    </reaction>
</comment>
<name>A0ABQ8I7T7_9ROSI</name>
<gene>
    <name evidence="15" type="ORF">JRO89_XS03G0000800</name>
</gene>
<keyword evidence="5" id="KW-0808">Transferase</keyword>
<dbReference type="InterPro" id="IPR007083">
    <property type="entry name" value="RNA_pol_Rpb1_4"/>
</dbReference>
<organism evidence="15 16">
    <name type="scientific">Xanthoceras sorbifolium</name>
    <dbReference type="NCBI Taxonomy" id="99658"/>
    <lineage>
        <taxon>Eukaryota</taxon>
        <taxon>Viridiplantae</taxon>
        <taxon>Streptophyta</taxon>
        <taxon>Embryophyta</taxon>
        <taxon>Tracheophyta</taxon>
        <taxon>Spermatophyta</taxon>
        <taxon>Magnoliopsida</taxon>
        <taxon>eudicotyledons</taxon>
        <taxon>Gunneridae</taxon>
        <taxon>Pentapetalae</taxon>
        <taxon>rosids</taxon>
        <taxon>malvids</taxon>
        <taxon>Sapindales</taxon>
        <taxon>Sapindaceae</taxon>
        <taxon>Xanthoceroideae</taxon>
        <taxon>Xanthoceras</taxon>
    </lineage>
</organism>
<dbReference type="PANTHER" id="PTHR19376:SF11">
    <property type="entry name" value="DNA-DIRECTED RNA POLYMERASE I SUBUNIT RPA1"/>
    <property type="match status" value="1"/>
</dbReference>
<keyword evidence="7" id="KW-0479">Metal-binding</keyword>
<feature type="region of interest" description="Disordered" evidence="13">
    <location>
        <begin position="1432"/>
        <end position="1565"/>
    </location>
</feature>
<keyword evidence="8" id="KW-0862">Zinc</keyword>
<evidence type="ECO:0000256" key="9">
    <source>
        <dbReference type="ARBA" id="ARBA00022842"/>
    </source>
</evidence>
<dbReference type="Pfam" id="PF05000">
    <property type="entry name" value="RNA_pol_Rpb1_4"/>
    <property type="match status" value="1"/>
</dbReference>
<dbReference type="Proteomes" id="UP000827721">
    <property type="component" value="Unassembled WGS sequence"/>
</dbReference>
<dbReference type="Gene3D" id="1.10.274.100">
    <property type="entry name" value="RNA polymerase Rpb1, domain 3"/>
    <property type="match status" value="1"/>
</dbReference>
<dbReference type="Gene3D" id="3.30.70.2850">
    <property type="match status" value="1"/>
</dbReference>
<dbReference type="InterPro" id="IPR015699">
    <property type="entry name" value="DNA-dir_RNA_pol1_lsu_N"/>
</dbReference>
<evidence type="ECO:0000256" key="6">
    <source>
        <dbReference type="ARBA" id="ARBA00022695"/>
    </source>
</evidence>
<evidence type="ECO:0000256" key="11">
    <source>
        <dbReference type="ARBA" id="ARBA00023242"/>
    </source>
</evidence>
<dbReference type="Gene3D" id="1.10.150.390">
    <property type="match status" value="1"/>
</dbReference>
<feature type="compositionally biased region" description="Basic and acidic residues" evidence="13">
    <location>
        <begin position="1524"/>
        <end position="1540"/>
    </location>
</feature>
<dbReference type="Gene3D" id="4.10.860.120">
    <property type="entry name" value="RNA polymerase II, clamp domain"/>
    <property type="match status" value="1"/>
</dbReference>
<evidence type="ECO:0000256" key="3">
    <source>
        <dbReference type="ARBA" id="ARBA00012418"/>
    </source>
</evidence>
<comment type="caution">
    <text evidence="15">The sequence shown here is derived from an EMBL/GenBank/DDBJ whole genome shotgun (WGS) entry which is preliminary data.</text>
</comment>
<dbReference type="InterPro" id="IPR006592">
    <property type="entry name" value="RNA_pol_N"/>
</dbReference>
<keyword evidence="6" id="KW-0548">Nucleotidyltransferase</keyword>